<dbReference type="Proteomes" id="UP000032142">
    <property type="component" value="Unassembled WGS sequence"/>
</dbReference>
<name>A0A0B0P083_GOSAR</name>
<reference evidence="3" key="1">
    <citation type="submission" date="2014-09" db="EMBL/GenBank/DDBJ databases">
        <authorList>
            <person name="Mudge J."/>
            <person name="Ramaraj T."/>
            <person name="Lindquist I.E."/>
            <person name="Bharti A.K."/>
            <person name="Sundararajan A."/>
            <person name="Cameron C.T."/>
            <person name="Woodward J.E."/>
            <person name="May G.D."/>
            <person name="Brubaker C."/>
            <person name="Broadhvest J."/>
            <person name="Wilkins T.A."/>
        </authorList>
    </citation>
    <scope>NUCLEOTIDE SEQUENCE</scope>
    <source>
        <strain evidence="3">cv. AKA8401</strain>
    </source>
</reference>
<protein>
    <submittedName>
        <fullName evidence="2">Uncharacterized protein</fullName>
    </submittedName>
</protein>
<organism evidence="2 3">
    <name type="scientific">Gossypium arboreum</name>
    <name type="common">Tree cotton</name>
    <name type="synonym">Gossypium nanking</name>
    <dbReference type="NCBI Taxonomy" id="29729"/>
    <lineage>
        <taxon>Eukaryota</taxon>
        <taxon>Viridiplantae</taxon>
        <taxon>Streptophyta</taxon>
        <taxon>Embryophyta</taxon>
        <taxon>Tracheophyta</taxon>
        <taxon>Spermatophyta</taxon>
        <taxon>Magnoliopsida</taxon>
        <taxon>eudicotyledons</taxon>
        <taxon>Gunneridae</taxon>
        <taxon>Pentapetalae</taxon>
        <taxon>rosids</taxon>
        <taxon>malvids</taxon>
        <taxon>Malvales</taxon>
        <taxon>Malvaceae</taxon>
        <taxon>Malvoideae</taxon>
        <taxon>Gossypium</taxon>
    </lineage>
</organism>
<keyword evidence="1" id="KW-0472">Membrane</keyword>
<evidence type="ECO:0000256" key="1">
    <source>
        <dbReference type="SAM" id="Phobius"/>
    </source>
</evidence>
<keyword evidence="3" id="KW-1185">Reference proteome</keyword>
<feature type="transmembrane region" description="Helical" evidence="1">
    <location>
        <begin position="20"/>
        <end position="39"/>
    </location>
</feature>
<accession>A0A0B0P083</accession>
<keyword evidence="1" id="KW-0812">Transmembrane</keyword>
<sequence>MSLYNQVYIHLYTQAHESNITYIHTLIILSNIHNLLYTYSSIISKIFIIIYSKD</sequence>
<dbReference type="EMBL" id="KN415000">
    <property type="protein sequence ID" value="KHG20148.1"/>
    <property type="molecule type" value="Genomic_DNA"/>
</dbReference>
<evidence type="ECO:0000313" key="3">
    <source>
        <dbReference type="Proteomes" id="UP000032142"/>
    </source>
</evidence>
<proteinExistence type="predicted"/>
<keyword evidence="1" id="KW-1133">Transmembrane helix</keyword>
<dbReference type="AlphaFoldDB" id="A0A0B0P083"/>
<gene>
    <name evidence="2" type="ORF">F383_25538</name>
</gene>
<evidence type="ECO:0000313" key="2">
    <source>
        <dbReference type="EMBL" id="KHG20148.1"/>
    </source>
</evidence>